<dbReference type="Proteomes" id="UP000029558">
    <property type="component" value="Chromosome"/>
</dbReference>
<dbReference type="Pfam" id="PF12696">
    <property type="entry name" value="TraG-D_C"/>
    <property type="match status" value="1"/>
</dbReference>
<dbReference type="PANTHER" id="PTHR30121">
    <property type="entry name" value="UNCHARACTERIZED PROTEIN YJGR-RELATED"/>
    <property type="match status" value="1"/>
</dbReference>
<organism evidence="2 3">
    <name type="scientific">Piscirickettsia salmonis</name>
    <dbReference type="NCBI Taxonomy" id="1238"/>
    <lineage>
        <taxon>Bacteria</taxon>
        <taxon>Pseudomonadati</taxon>
        <taxon>Pseudomonadota</taxon>
        <taxon>Gammaproteobacteria</taxon>
        <taxon>Thiotrichales</taxon>
        <taxon>Piscirickettsiaceae</taxon>
        <taxon>Piscirickettsia</taxon>
    </lineage>
</organism>
<proteinExistence type="predicted"/>
<feature type="transmembrane region" description="Helical" evidence="1">
    <location>
        <begin position="33"/>
        <end position="53"/>
    </location>
</feature>
<protein>
    <submittedName>
        <fullName evidence="2">Type IV secretion system protein IcmO</fullName>
        <ecNumber evidence="2">3.6.1.15</ecNumber>
    </submittedName>
</protein>
<keyword evidence="1" id="KW-0472">Membrane</keyword>
<name>A0A1L6TEF2_PISSA</name>
<dbReference type="PANTHER" id="PTHR30121:SF6">
    <property type="entry name" value="SLR6007 PROTEIN"/>
    <property type="match status" value="1"/>
</dbReference>
<keyword evidence="1" id="KW-1133">Transmembrane helix</keyword>
<keyword evidence="1" id="KW-0812">Transmembrane</keyword>
<dbReference type="InterPro" id="IPR051162">
    <property type="entry name" value="T4SS_component"/>
</dbReference>
<dbReference type="AlphaFoldDB" id="A0A1L6TEF2"/>
<dbReference type="EMBL" id="CP012508">
    <property type="protein sequence ID" value="ALB23854.1"/>
    <property type="molecule type" value="Genomic_DNA"/>
</dbReference>
<evidence type="ECO:0000313" key="3">
    <source>
        <dbReference type="Proteomes" id="UP000029558"/>
    </source>
</evidence>
<dbReference type="EC" id="3.6.1.15" evidence="2"/>
<dbReference type="GO" id="GO:0017111">
    <property type="term" value="F:ribonucleoside triphosphate phosphatase activity"/>
    <property type="evidence" value="ECO:0007669"/>
    <property type="project" value="UniProtKB-EC"/>
</dbReference>
<dbReference type="InterPro" id="IPR003593">
    <property type="entry name" value="AAA+_ATPase"/>
</dbReference>
<accession>A0A1L6TEF2</accession>
<dbReference type="Gene3D" id="3.40.50.300">
    <property type="entry name" value="P-loop containing nucleotide triphosphate hydrolases"/>
    <property type="match status" value="2"/>
</dbReference>
<keyword evidence="2" id="KW-0378">Hydrolase</keyword>
<reference evidence="2 3" key="1">
    <citation type="journal article" date="2014" name="Genome Announc.">
        <title>Comparative Genome Analysis of Two Isolates of the Fish Pathogen Piscirickettsia salmonis from Different Hosts Reveals Major Differences in Virulence-Associated Secretion Systems.</title>
        <authorList>
            <person name="Bohle H."/>
            <person name="Henriquez P."/>
            <person name="Grothusen H."/>
            <person name="Navas E."/>
            <person name="Sandoval A."/>
            <person name="Bustamante F."/>
            <person name="Bustos P."/>
            <person name="Mancilla M."/>
        </authorList>
    </citation>
    <scope>NUCLEOTIDE SEQUENCE [LARGE SCALE GENOMIC DNA]</scope>
    <source>
        <strain evidence="3">B1-32597</strain>
    </source>
</reference>
<evidence type="ECO:0000256" key="1">
    <source>
        <dbReference type="SAM" id="Phobius"/>
    </source>
</evidence>
<sequence>MQLFRGITKSQEQHQANAIRDIRPMHLRLAEIINSRIGSTFIILGCILLVFVFPYLSDLIILLMLFIFLFTMGSRIKIPFKKPIFYNKPDENNPKPGSSEPGKSEGIYHFGNEVNSNHELWFNNSDMRTHCLIFGSTGSGKTETLLSISYNALVQGSGFIYVDGKGDNSLFAKVFAMVRSLGREDDLLVINFMTGARDIIGPQTDILSNTMNPFSDGSSSMLSQLVVSMMESGGGGQDSGGGDMWKGRAISFIESLMRFLVYLRDQDKLLLDAGTIRRYFTLEALEGLYYDNKVLDEMGNEVVFEGTVPFDVKDPLDNYLASLPGYRKDKKGEQSDKVYEQHGYIIMQLTRIFSSLADVYGHIIKTNLAEVDFRDVILNRRILVVLLPALEKSPDELSNLGKLIIASLKAMLAAGLGDKVEGDYKDVIETKPTNSNTPYLCVLDEYGYYAVKGFAVVPAQARSLGFSVVFSGQDLPAFQKASKEEAASICANTNIKICMKLEDPQETWEFFQKTAGEAYVSTAKSFNMDKSSATMSYKDSMEATFDKRNRVDLLDLKDQREGEGHVFFKSNIVRMKAFYANPPKVKYIKLNQFVKIEPPSPSEIKLIKEADAFKYIDNISENYNNYNHSEESELIFSKINKKIIEIKADDEDKNKDYFDSSQVGLIAEHLVEVCNAQHQAVEEEDEDEGYGEEYGEEITVDSDIEVDTNTSTDIDVKEAPSSSRANKRYDIFMDISLEDRLESDYFDFEVSSLESTLVDKKQIKIAVEKILILSDIGLKEARAIVKDIVSDLSAVTTYKGYADDGDIDIEQLLVDLAVKESD</sequence>
<dbReference type="InterPro" id="IPR032689">
    <property type="entry name" value="TraG-D_C"/>
</dbReference>
<dbReference type="RefSeq" id="WP_047927079.1">
    <property type="nucleotide sequence ID" value="NZ_CP012508.1"/>
</dbReference>
<dbReference type="SMART" id="SM00382">
    <property type="entry name" value="AAA"/>
    <property type="match status" value="1"/>
</dbReference>
<gene>
    <name evidence="2" type="primary">icmO</name>
    <name evidence="2" type="ORF">KU39_2678</name>
</gene>
<evidence type="ECO:0000313" key="2">
    <source>
        <dbReference type="EMBL" id="ALB23854.1"/>
    </source>
</evidence>
<dbReference type="SUPFAM" id="SSF52540">
    <property type="entry name" value="P-loop containing nucleoside triphosphate hydrolases"/>
    <property type="match status" value="1"/>
</dbReference>
<dbReference type="InterPro" id="IPR027417">
    <property type="entry name" value="P-loop_NTPase"/>
</dbReference>